<dbReference type="PANTHER" id="PTHR30302:SF1">
    <property type="entry name" value="HYDROGENASE 2 MATURATION PROTEASE"/>
    <property type="match status" value="1"/>
</dbReference>
<dbReference type="GO" id="GO:0006508">
    <property type="term" value="P:proteolysis"/>
    <property type="evidence" value="ECO:0007669"/>
    <property type="project" value="UniProtKB-KW"/>
</dbReference>
<protein>
    <submittedName>
        <fullName evidence="5">Hydrogenase maturation protease</fullName>
    </submittedName>
</protein>
<evidence type="ECO:0000256" key="2">
    <source>
        <dbReference type="ARBA" id="ARBA00022670"/>
    </source>
</evidence>
<dbReference type="RefSeq" id="WP_381091476.1">
    <property type="nucleotide sequence ID" value="NZ_JBHUDX010000110.1"/>
</dbReference>
<sequence length="172" mass="17931">MTALVSAVIIGIGNAFRRDDGVGRAVAILVRERAAARPLPPGTEVRECDGDPGRLIGLWENTGLAVVVDACFPASARPGRIHRWCPAPGALPRPAAGRHSTHGLGLAETLRLAHCLGRRPGRLVVYAVEGADRSLGTGLTPSVAEALLPVAERVEADVVRHTGAAPRPRAGD</sequence>
<keyword evidence="3" id="KW-0064">Aspartyl protease</keyword>
<accession>A0ABW4J073</accession>
<dbReference type="GO" id="GO:0008233">
    <property type="term" value="F:peptidase activity"/>
    <property type="evidence" value="ECO:0007669"/>
    <property type="project" value="UniProtKB-KW"/>
</dbReference>
<evidence type="ECO:0000256" key="1">
    <source>
        <dbReference type="ARBA" id="ARBA00006814"/>
    </source>
</evidence>
<dbReference type="SUPFAM" id="SSF53163">
    <property type="entry name" value="HybD-like"/>
    <property type="match status" value="1"/>
</dbReference>
<organism evidence="5 6">
    <name type="scientific">Streptomyces caeni</name>
    <dbReference type="NCBI Taxonomy" id="2307231"/>
    <lineage>
        <taxon>Bacteria</taxon>
        <taxon>Bacillati</taxon>
        <taxon>Actinomycetota</taxon>
        <taxon>Actinomycetes</taxon>
        <taxon>Kitasatosporales</taxon>
        <taxon>Streptomycetaceae</taxon>
        <taxon>Streptomyces</taxon>
    </lineage>
</organism>
<comment type="caution">
    <text evidence="5">The sequence shown here is derived from an EMBL/GenBank/DDBJ whole genome shotgun (WGS) entry which is preliminary data.</text>
</comment>
<keyword evidence="2 5" id="KW-0645">Protease</keyword>
<dbReference type="CDD" id="cd00518">
    <property type="entry name" value="H2MP"/>
    <property type="match status" value="1"/>
</dbReference>
<evidence type="ECO:0000313" key="5">
    <source>
        <dbReference type="EMBL" id="MFD1663020.1"/>
    </source>
</evidence>
<proteinExistence type="inferred from homology"/>
<name>A0ABW4J073_9ACTN</name>
<evidence type="ECO:0000256" key="4">
    <source>
        <dbReference type="ARBA" id="ARBA00022801"/>
    </source>
</evidence>
<dbReference type="InterPro" id="IPR023430">
    <property type="entry name" value="Pept_HybD-like_dom_sf"/>
</dbReference>
<gene>
    <name evidence="5" type="ORF">ACFSL4_33850</name>
</gene>
<evidence type="ECO:0000313" key="6">
    <source>
        <dbReference type="Proteomes" id="UP001597261"/>
    </source>
</evidence>
<comment type="similarity">
    <text evidence="1">Belongs to the peptidase A31 family.</text>
</comment>
<reference evidence="6" key="1">
    <citation type="journal article" date="2019" name="Int. J. Syst. Evol. Microbiol.">
        <title>The Global Catalogue of Microorganisms (GCM) 10K type strain sequencing project: providing services to taxonomists for standard genome sequencing and annotation.</title>
        <authorList>
            <consortium name="The Broad Institute Genomics Platform"/>
            <consortium name="The Broad Institute Genome Sequencing Center for Infectious Disease"/>
            <person name="Wu L."/>
            <person name="Ma J."/>
        </authorList>
    </citation>
    <scope>NUCLEOTIDE SEQUENCE [LARGE SCALE GENOMIC DNA]</scope>
    <source>
        <strain evidence="6">CGMCC 1.12470</strain>
    </source>
</reference>
<keyword evidence="4" id="KW-0378">Hydrolase</keyword>
<dbReference type="PANTHER" id="PTHR30302">
    <property type="entry name" value="HYDROGENASE 1 MATURATION PROTEASE"/>
    <property type="match status" value="1"/>
</dbReference>
<dbReference type="Gene3D" id="3.40.50.1450">
    <property type="entry name" value="HybD-like"/>
    <property type="match status" value="1"/>
</dbReference>
<dbReference type="NCBIfam" id="TIGR00072">
    <property type="entry name" value="hydrog_prot"/>
    <property type="match status" value="1"/>
</dbReference>
<dbReference type="EMBL" id="JBHUDX010000110">
    <property type="protein sequence ID" value="MFD1663020.1"/>
    <property type="molecule type" value="Genomic_DNA"/>
</dbReference>
<evidence type="ECO:0000256" key="3">
    <source>
        <dbReference type="ARBA" id="ARBA00022750"/>
    </source>
</evidence>
<dbReference type="Proteomes" id="UP001597261">
    <property type="component" value="Unassembled WGS sequence"/>
</dbReference>
<dbReference type="InterPro" id="IPR000671">
    <property type="entry name" value="Peptidase_A31"/>
</dbReference>
<dbReference type="Pfam" id="PF01750">
    <property type="entry name" value="HycI"/>
    <property type="match status" value="1"/>
</dbReference>
<keyword evidence="6" id="KW-1185">Reference proteome</keyword>